<evidence type="ECO:0000256" key="1">
    <source>
        <dbReference type="ARBA" id="ARBA00004651"/>
    </source>
</evidence>
<feature type="transmembrane region" description="Helical" evidence="7">
    <location>
        <begin position="30"/>
        <end position="48"/>
    </location>
</feature>
<name>A0A2N6UKT9_9FIRM</name>
<gene>
    <name evidence="8" type="ORF">CJ192_01440</name>
</gene>
<protein>
    <submittedName>
        <fullName evidence="8">Putative sulfate exporter family transporter</fullName>
    </submittedName>
</protein>
<dbReference type="Proteomes" id="UP000235658">
    <property type="component" value="Unassembled WGS sequence"/>
</dbReference>
<dbReference type="AlphaFoldDB" id="A0A2N6UKT9"/>
<dbReference type="PANTHER" id="PTHR30106:SF1">
    <property type="entry name" value="UPF0324 MEMBRANE PROTEIN FN0533"/>
    <property type="match status" value="1"/>
</dbReference>
<feature type="transmembrane region" description="Helical" evidence="7">
    <location>
        <begin position="63"/>
        <end position="81"/>
    </location>
</feature>
<accession>A0A2N6UKT9</accession>
<sequence length="341" mass="36139">MNKKTSAIIVCVLIGIVATFLAGLQNFVGGPMIGLLIGMVIVNLMPKIDSEFKDGTSFVGKKFLNFGIILAGGTLDFAQVLGFGAKAMPLILTNLCLAFLVANFVGKKFELSRNTKILVGSGTTICGGTAIATLSGILKAKEEEIAYAMTAIFLFDVIAALSYPYLAGAIGLSQNQFAFLAGTAINDTSSVAAAESTYNALNGVNLNNAITVKLARTTVLIPLALVITALQVRESSHNSENMSIGESFKRSFPLFIVGFLLMALLNTMGVFEILPDKGAIFGPAYKFFVTVALAGVGFKIKFKDLFTKGLKPIITGGLTWLVVATSSMIFIHVFEGFINSL</sequence>
<evidence type="ECO:0000256" key="7">
    <source>
        <dbReference type="SAM" id="Phobius"/>
    </source>
</evidence>
<feature type="transmembrane region" description="Helical" evidence="7">
    <location>
        <begin position="7"/>
        <end position="24"/>
    </location>
</feature>
<keyword evidence="6 7" id="KW-0472">Membrane</keyword>
<feature type="transmembrane region" description="Helical" evidence="7">
    <location>
        <begin position="280"/>
        <end position="300"/>
    </location>
</feature>
<dbReference type="RefSeq" id="WP_102197491.1">
    <property type="nucleotide sequence ID" value="NZ_CAUPDS010000001.1"/>
</dbReference>
<evidence type="ECO:0000313" key="8">
    <source>
        <dbReference type="EMBL" id="PMC82416.1"/>
    </source>
</evidence>
<proteinExistence type="inferred from homology"/>
<comment type="similarity">
    <text evidence="2">Belongs to the UPF0324 family.</text>
</comment>
<comment type="caution">
    <text evidence="8">The sequence shown here is derived from an EMBL/GenBank/DDBJ whole genome shotgun (WGS) entry which is preliminary data.</text>
</comment>
<dbReference type="GeneID" id="84577838"/>
<dbReference type="Pfam" id="PF03601">
    <property type="entry name" value="Cons_hypoth698"/>
    <property type="match status" value="1"/>
</dbReference>
<keyword evidence="5 7" id="KW-1133">Transmembrane helix</keyword>
<dbReference type="EMBL" id="PNHP01000001">
    <property type="protein sequence ID" value="PMC82416.1"/>
    <property type="molecule type" value="Genomic_DNA"/>
</dbReference>
<evidence type="ECO:0000256" key="3">
    <source>
        <dbReference type="ARBA" id="ARBA00022475"/>
    </source>
</evidence>
<keyword evidence="4 7" id="KW-0812">Transmembrane</keyword>
<evidence type="ECO:0000256" key="6">
    <source>
        <dbReference type="ARBA" id="ARBA00023136"/>
    </source>
</evidence>
<organism evidence="8 9">
    <name type="scientific">Anaerococcus hydrogenalis</name>
    <dbReference type="NCBI Taxonomy" id="33029"/>
    <lineage>
        <taxon>Bacteria</taxon>
        <taxon>Bacillati</taxon>
        <taxon>Bacillota</taxon>
        <taxon>Tissierellia</taxon>
        <taxon>Tissierellales</taxon>
        <taxon>Peptoniphilaceae</taxon>
        <taxon>Anaerococcus</taxon>
    </lineage>
</organism>
<evidence type="ECO:0000256" key="4">
    <source>
        <dbReference type="ARBA" id="ARBA00022692"/>
    </source>
</evidence>
<feature type="transmembrane region" description="Helical" evidence="7">
    <location>
        <begin position="145"/>
        <end position="165"/>
    </location>
</feature>
<dbReference type="PANTHER" id="PTHR30106">
    <property type="entry name" value="INNER MEMBRANE PROTEIN YEIH-RELATED"/>
    <property type="match status" value="1"/>
</dbReference>
<reference evidence="8 9" key="1">
    <citation type="submission" date="2017-09" db="EMBL/GenBank/DDBJ databases">
        <title>Bacterial strain isolated from the female urinary microbiota.</title>
        <authorList>
            <person name="Thomas-White K."/>
            <person name="Kumar N."/>
            <person name="Forster S."/>
            <person name="Putonti C."/>
            <person name="Lawley T."/>
            <person name="Wolfe A.J."/>
        </authorList>
    </citation>
    <scope>NUCLEOTIDE SEQUENCE [LARGE SCALE GENOMIC DNA]</scope>
    <source>
        <strain evidence="8 9">UMB0204</strain>
    </source>
</reference>
<dbReference type="InterPro" id="IPR018383">
    <property type="entry name" value="UPF0324_pro"/>
</dbReference>
<feature type="transmembrane region" description="Helical" evidence="7">
    <location>
        <begin position="87"/>
        <end position="105"/>
    </location>
</feature>
<comment type="subcellular location">
    <subcellularLocation>
        <location evidence="1">Cell membrane</location>
        <topology evidence="1">Multi-pass membrane protein</topology>
    </subcellularLocation>
</comment>
<feature type="transmembrane region" description="Helical" evidence="7">
    <location>
        <begin position="117"/>
        <end position="139"/>
    </location>
</feature>
<keyword evidence="3" id="KW-1003">Cell membrane</keyword>
<evidence type="ECO:0000313" key="9">
    <source>
        <dbReference type="Proteomes" id="UP000235658"/>
    </source>
</evidence>
<evidence type="ECO:0000256" key="2">
    <source>
        <dbReference type="ARBA" id="ARBA00007977"/>
    </source>
</evidence>
<feature type="transmembrane region" description="Helical" evidence="7">
    <location>
        <begin position="252"/>
        <end position="274"/>
    </location>
</feature>
<evidence type="ECO:0000256" key="5">
    <source>
        <dbReference type="ARBA" id="ARBA00022989"/>
    </source>
</evidence>
<dbReference type="GO" id="GO:0005886">
    <property type="term" value="C:plasma membrane"/>
    <property type="evidence" value="ECO:0007669"/>
    <property type="project" value="UniProtKB-SubCell"/>
</dbReference>
<feature type="transmembrane region" description="Helical" evidence="7">
    <location>
        <begin position="312"/>
        <end position="334"/>
    </location>
</feature>